<name>A0A8B7Q4N0_HIPAR</name>
<organism evidence="4 5">
    <name type="scientific">Hipposideros armiger</name>
    <name type="common">Great Himalayan leaf-nosed bat</name>
    <dbReference type="NCBI Taxonomy" id="186990"/>
    <lineage>
        <taxon>Eukaryota</taxon>
        <taxon>Metazoa</taxon>
        <taxon>Chordata</taxon>
        <taxon>Craniata</taxon>
        <taxon>Vertebrata</taxon>
        <taxon>Euteleostomi</taxon>
        <taxon>Mammalia</taxon>
        <taxon>Eutheria</taxon>
        <taxon>Laurasiatheria</taxon>
        <taxon>Chiroptera</taxon>
        <taxon>Yinpterochiroptera</taxon>
        <taxon>Rhinolophoidea</taxon>
        <taxon>Hipposideridae</taxon>
        <taxon>Hipposideros</taxon>
    </lineage>
</organism>
<dbReference type="GeneID" id="109373917"/>
<evidence type="ECO:0000256" key="2">
    <source>
        <dbReference type="SAM" id="MobiDB-lite"/>
    </source>
</evidence>
<dbReference type="RefSeq" id="XP_019483719.1">
    <property type="nucleotide sequence ID" value="XM_019628174.1"/>
</dbReference>
<dbReference type="KEGG" id="hai:109373917"/>
<accession>A0A8B7Q4N0</accession>
<dbReference type="Pfam" id="PF15739">
    <property type="entry name" value="TSNAXIP1_N"/>
    <property type="match status" value="1"/>
</dbReference>
<sequence length="486" mass="56021">MCPNIFQAPPNFILTIPSGYLRWKHCETPGVKTLCNLTKLLDKLQKAQSADISLYTSGHLNPDNLYRPPETAIPHWHNASRPKGEKTFRAKALSDRRRIAQMKDALAYFTINTALHPNDAQDTPLFRYLHRPARVPHTSTENISPEEAPGAEGPPTQRRREELSWPEMRVLKLKPAGSSRQCMRSPPAKDEYQYVSSYLAGVTKADKYRKFLCFQKEVLAKQDLLKNYITGSKAAMGHEQKLAQELQRVCVCDPQQFNKLQVFGEVFEDICNSSLIFGDLLKEVKGEYELYMAILLASQPTERYQNLLDHVKGLERRSVKTADINQAREELRALVTATKAAVARNDKLRHELEVEHRLLQSAKKNAELSEKTVTDEKHLTLIEQVEKKRCEILKKWDEIQDLEREIKTTLIHTGISHIIKDRIRSIEAEAIKLETANNVLKKTTYMMENQVKQCLQKSKMSEEEQRNLWEFIKEFVQLKETDNNSQ</sequence>
<dbReference type="Proteomes" id="UP000694851">
    <property type="component" value="Unplaced"/>
</dbReference>
<dbReference type="PANTHER" id="PTHR34916">
    <property type="entry name" value="GI:13385330"/>
    <property type="match status" value="1"/>
</dbReference>
<reference evidence="5" key="1">
    <citation type="submission" date="2025-08" db="UniProtKB">
        <authorList>
            <consortium name="RefSeq"/>
        </authorList>
    </citation>
    <scope>IDENTIFICATION</scope>
    <source>
        <tissue evidence="5">Muscle</tissue>
    </source>
</reference>
<dbReference type="OrthoDB" id="10024479at2759"/>
<keyword evidence="4" id="KW-1185">Reference proteome</keyword>
<dbReference type="PANTHER" id="PTHR34916:SF1">
    <property type="entry name" value="GI:13385330"/>
    <property type="match status" value="1"/>
</dbReference>
<proteinExistence type="predicted"/>
<keyword evidence="1" id="KW-0175">Coiled coil</keyword>
<feature type="domain" description="Translin-associated factor X-interacting protein 1 N-terminal" evidence="3">
    <location>
        <begin position="239"/>
        <end position="349"/>
    </location>
</feature>
<protein>
    <submittedName>
        <fullName evidence="5">Uncharacterized protein C6orf118 homolog isoform X1</fullName>
    </submittedName>
</protein>
<feature type="region of interest" description="Disordered" evidence="2">
    <location>
        <begin position="137"/>
        <end position="166"/>
    </location>
</feature>
<dbReference type="CTD" id="102568591"/>
<feature type="compositionally biased region" description="Low complexity" evidence="2">
    <location>
        <begin position="145"/>
        <end position="155"/>
    </location>
</feature>
<evidence type="ECO:0000313" key="5">
    <source>
        <dbReference type="RefSeq" id="XP_019483719.1"/>
    </source>
</evidence>
<evidence type="ECO:0000256" key="1">
    <source>
        <dbReference type="ARBA" id="ARBA00023054"/>
    </source>
</evidence>
<gene>
    <name evidence="5" type="primary">CUNH6orf118</name>
</gene>
<evidence type="ECO:0000259" key="3">
    <source>
        <dbReference type="Pfam" id="PF15739"/>
    </source>
</evidence>
<dbReference type="AlphaFoldDB" id="A0A8B7Q4N0"/>
<dbReference type="InterPro" id="IPR032755">
    <property type="entry name" value="TSNAXIP1_N"/>
</dbReference>
<evidence type="ECO:0000313" key="4">
    <source>
        <dbReference type="Proteomes" id="UP000694851"/>
    </source>
</evidence>